<dbReference type="Proteomes" id="UP000043699">
    <property type="component" value="Unassembled WGS sequence"/>
</dbReference>
<organism evidence="5 6">
    <name type="scientific">Planococcus massiliensis</name>
    <dbReference type="NCBI Taxonomy" id="1499687"/>
    <lineage>
        <taxon>Bacteria</taxon>
        <taxon>Bacillati</taxon>
        <taxon>Bacillota</taxon>
        <taxon>Bacilli</taxon>
        <taxon>Bacillales</taxon>
        <taxon>Caryophanaceae</taxon>
        <taxon>Planococcus</taxon>
    </lineage>
</organism>
<keyword evidence="6" id="KW-1185">Reference proteome</keyword>
<dbReference type="UniPathway" id="UPA00079"/>
<dbReference type="PRINTS" id="PR00111">
    <property type="entry name" value="ABHYDROLASE"/>
</dbReference>
<accession>A0A098ENE3</accession>
<dbReference type="GO" id="GO:0070205">
    <property type="term" value="F:2-succinyl-6-hydroxy-2,4-cyclohexadiene-1-carboxylate synthase activity"/>
    <property type="evidence" value="ECO:0007669"/>
    <property type="project" value="UniProtKB-UniRule"/>
</dbReference>
<dbReference type="PANTHER" id="PTHR42916:SF1">
    <property type="entry name" value="PROTEIN PHYLLO, CHLOROPLASTIC"/>
    <property type="match status" value="1"/>
</dbReference>
<comment type="similarity">
    <text evidence="3">Belongs to the AB hydrolase superfamily. MenH family.</text>
</comment>
<dbReference type="STRING" id="1499687.BN1080_02288"/>
<evidence type="ECO:0000256" key="3">
    <source>
        <dbReference type="HAMAP-Rule" id="MF_01660"/>
    </source>
</evidence>
<name>A0A098ENE3_9BACL</name>
<keyword evidence="2 3" id="KW-0456">Lyase</keyword>
<dbReference type="SUPFAM" id="SSF53474">
    <property type="entry name" value="alpha/beta-Hydrolases"/>
    <property type="match status" value="1"/>
</dbReference>
<dbReference type="EMBL" id="CCXS01000001">
    <property type="protein sequence ID" value="CEG23335.1"/>
    <property type="molecule type" value="Genomic_DNA"/>
</dbReference>
<sequence>MKMKVNGLDYHVELRNEGQSPSIVFLHGFTGSTQTWRKIADKLPDYKIVLVDLLGHGKTAIPEDASRYVMELQVRDLNSLFMELGLKEFILVGYSMGGRTALAYSAAYPERLQALVLESASPGLKTAEEQLERQQRDSELALKILANGMPSFVEKWENIPLFDSQKKLPKEIKEEIKKERLSQQPLGLANSLIGMGTGSQPSYWNQLRGIRVPVLLITGSLDLKFQGIADEMKTAFWQAEHQIVDAGHAIHVEKPAEFATIVDEYLRLNIQGGKS</sequence>
<dbReference type="NCBIfam" id="TIGR03695">
    <property type="entry name" value="menH_SHCHC"/>
    <property type="match status" value="1"/>
</dbReference>
<comment type="catalytic activity">
    <reaction evidence="3">
        <text>5-enolpyruvoyl-6-hydroxy-2-succinyl-cyclohex-3-ene-1-carboxylate = (1R,6R)-6-hydroxy-2-succinyl-cyclohexa-2,4-diene-1-carboxylate + pyruvate</text>
        <dbReference type="Rhea" id="RHEA:25597"/>
        <dbReference type="ChEBI" id="CHEBI:15361"/>
        <dbReference type="ChEBI" id="CHEBI:58689"/>
        <dbReference type="ChEBI" id="CHEBI:58818"/>
        <dbReference type="EC" id="4.2.99.20"/>
    </reaction>
</comment>
<proteinExistence type="inferred from homology"/>
<evidence type="ECO:0000256" key="2">
    <source>
        <dbReference type="ARBA" id="ARBA00023239"/>
    </source>
</evidence>
<dbReference type="Gene3D" id="3.40.50.1820">
    <property type="entry name" value="alpha/beta hydrolase"/>
    <property type="match status" value="1"/>
</dbReference>
<gene>
    <name evidence="3 5" type="primary">menH</name>
    <name evidence="5" type="ORF">BN1080_02288</name>
</gene>
<dbReference type="InterPro" id="IPR022485">
    <property type="entry name" value="SHCHC_synthase_MenH"/>
</dbReference>
<evidence type="ECO:0000259" key="4">
    <source>
        <dbReference type="Pfam" id="PF00561"/>
    </source>
</evidence>
<comment type="function">
    <text evidence="3">Catalyzes a proton abstraction reaction that results in 2,5-elimination of pyruvate from 2-succinyl-5-enolpyruvyl-6-hydroxy-3-cyclohexene-1-carboxylate (SEPHCHC) and the formation of 2-succinyl-6-hydroxy-2,4-cyclohexadiene-1-carboxylate (SHCHC).</text>
</comment>
<evidence type="ECO:0000256" key="1">
    <source>
        <dbReference type="ARBA" id="ARBA00022428"/>
    </source>
</evidence>
<dbReference type="OrthoDB" id="9808398at2"/>
<protein>
    <recommendedName>
        <fullName evidence="3">Putative 2-succinyl-6-hydroxy-2,4-cyclohexadiene-1-carboxylate synthase</fullName>
        <shortName evidence="3">SHCHC synthase</shortName>
        <ecNumber evidence="3">4.2.99.20</ecNumber>
    </recommendedName>
</protein>
<dbReference type="HAMAP" id="MF_01660">
    <property type="entry name" value="MenH"/>
    <property type="match status" value="1"/>
</dbReference>
<feature type="domain" description="AB hydrolase-1" evidence="4">
    <location>
        <begin position="21"/>
        <end position="255"/>
    </location>
</feature>
<dbReference type="Pfam" id="PF00561">
    <property type="entry name" value="Abhydrolase_1"/>
    <property type="match status" value="1"/>
</dbReference>
<reference evidence="5 6" key="1">
    <citation type="submission" date="2014-09" db="EMBL/GenBank/DDBJ databases">
        <authorList>
            <person name="Urmite Genomes Urmite Genomes"/>
        </authorList>
    </citation>
    <scope>NUCLEOTIDE SEQUENCE [LARGE SCALE GENOMIC DNA]</scope>
    <source>
        <strain evidence="5 6">ES2</strain>
    </source>
</reference>
<dbReference type="UniPathway" id="UPA01057">
    <property type="reaction ID" value="UER00900"/>
</dbReference>
<dbReference type="PRINTS" id="PR00412">
    <property type="entry name" value="EPOXHYDRLASE"/>
</dbReference>
<dbReference type="InterPro" id="IPR029058">
    <property type="entry name" value="AB_hydrolase_fold"/>
</dbReference>
<dbReference type="EC" id="4.2.99.20" evidence="3"/>
<comment type="pathway">
    <text evidence="3">Quinol/quinone metabolism; menaquinone biosynthesis.</text>
</comment>
<comment type="pathway">
    <text evidence="3">Quinol/quinone metabolism; 1,4-dihydroxy-2-naphthoate biosynthesis; 1,4-dihydroxy-2-naphthoate from chorismate: step 3/7.</text>
</comment>
<comment type="subunit">
    <text evidence="3">Monomer.</text>
</comment>
<dbReference type="GO" id="GO:0009234">
    <property type="term" value="P:menaquinone biosynthetic process"/>
    <property type="evidence" value="ECO:0007669"/>
    <property type="project" value="UniProtKB-UniRule"/>
</dbReference>
<evidence type="ECO:0000313" key="5">
    <source>
        <dbReference type="EMBL" id="CEG23335.1"/>
    </source>
</evidence>
<dbReference type="PANTHER" id="PTHR42916">
    <property type="entry name" value="2-SUCCINYL-5-ENOLPYRUVYL-6-HYDROXY-3-CYCLOHEXENE-1-CARBOXYLATE SYNTHASE"/>
    <property type="match status" value="1"/>
</dbReference>
<keyword evidence="1 3" id="KW-0474">Menaquinone biosynthesis</keyword>
<dbReference type="AlphaFoldDB" id="A0A098ENE3"/>
<evidence type="ECO:0000313" key="6">
    <source>
        <dbReference type="Proteomes" id="UP000043699"/>
    </source>
</evidence>
<dbReference type="RefSeq" id="WP_052652107.1">
    <property type="nucleotide sequence ID" value="NZ_CCXS01000001.1"/>
</dbReference>
<dbReference type="InterPro" id="IPR000639">
    <property type="entry name" value="Epox_hydrolase-like"/>
</dbReference>
<dbReference type="InterPro" id="IPR000073">
    <property type="entry name" value="AB_hydrolase_1"/>
</dbReference>